<reference evidence="2" key="1">
    <citation type="journal article" date="2019" name="Int. J. Syst. Evol. Microbiol.">
        <title>The Global Catalogue of Microorganisms (GCM) 10K type strain sequencing project: providing services to taxonomists for standard genome sequencing and annotation.</title>
        <authorList>
            <consortium name="The Broad Institute Genomics Platform"/>
            <consortium name="The Broad Institute Genome Sequencing Center for Infectious Disease"/>
            <person name="Wu L."/>
            <person name="Ma J."/>
        </authorList>
    </citation>
    <scope>NUCLEOTIDE SEQUENCE [LARGE SCALE GENOMIC DNA]</scope>
    <source>
        <strain evidence="2">CGMCC 1.7030</strain>
    </source>
</reference>
<accession>A0ABW0BSM7</accession>
<dbReference type="Proteomes" id="UP001596163">
    <property type="component" value="Unassembled WGS sequence"/>
</dbReference>
<dbReference type="Pfam" id="PF09837">
    <property type="entry name" value="DUF2064"/>
    <property type="match status" value="1"/>
</dbReference>
<keyword evidence="2" id="KW-1185">Reference proteome</keyword>
<gene>
    <name evidence="1" type="ORF">ACFPIK_03135</name>
</gene>
<dbReference type="PANTHER" id="PTHR36529">
    <property type="entry name" value="SLL1095 PROTEIN"/>
    <property type="match status" value="1"/>
</dbReference>
<organism evidence="1 2">
    <name type="scientific">Algoriphagus aquatilis</name>
    <dbReference type="NCBI Taxonomy" id="490186"/>
    <lineage>
        <taxon>Bacteria</taxon>
        <taxon>Pseudomonadati</taxon>
        <taxon>Bacteroidota</taxon>
        <taxon>Cytophagia</taxon>
        <taxon>Cytophagales</taxon>
        <taxon>Cyclobacteriaceae</taxon>
        <taxon>Algoriphagus</taxon>
    </lineage>
</organism>
<dbReference type="SUPFAM" id="SSF53448">
    <property type="entry name" value="Nucleotide-diphospho-sugar transferases"/>
    <property type="match status" value="1"/>
</dbReference>
<evidence type="ECO:0000313" key="1">
    <source>
        <dbReference type="EMBL" id="MFC5190747.1"/>
    </source>
</evidence>
<dbReference type="Gene3D" id="3.90.550.10">
    <property type="entry name" value="Spore Coat Polysaccharide Biosynthesis Protein SpsA, Chain A"/>
    <property type="match status" value="1"/>
</dbReference>
<proteinExistence type="predicted"/>
<comment type="caution">
    <text evidence="1">The sequence shown here is derived from an EMBL/GenBank/DDBJ whole genome shotgun (WGS) entry which is preliminary data.</text>
</comment>
<dbReference type="NCBIfam" id="TIGR04282">
    <property type="entry name" value="glyco_like_cofC"/>
    <property type="match status" value="1"/>
</dbReference>
<dbReference type="PANTHER" id="PTHR36529:SF1">
    <property type="entry name" value="GLYCOSYLTRANSFERASE"/>
    <property type="match status" value="1"/>
</dbReference>
<protein>
    <submittedName>
        <fullName evidence="1">TIGR04282 family arsenosugar biosynthesis glycosyltransferase</fullName>
    </submittedName>
</protein>
<name>A0ABW0BSM7_9BACT</name>
<dbReference type="RefSeq" id="WP_377912127.1">
    <property type="nucleotide sequence ID" value="NZ_JBHSKS010000002.1"/>
</dbReference>
<dbReference type="InterPro" id="IPR018641">
    <property type="entry name" value="Trfase_1_rSAM/seldom-assoc"/>
</dbReference>
<evidence type="ECO:0000313" key="2">
    <source>
        <dbReference type="Proteomes" id="UP001596163"/>
    </source>
</evidence>
<sequence length="207" mass="23554">MSQEALIIFQKNPIKGLVKTRLASTVGDELALSIYTFLLRKTFEEVEQIPQEKMVFFSDFIPGNNPNPNHSLYLQEGVDLGEKMKNAFQKIFSMGFQKAVIIGTDCPELTHEFLNQAFNLLNQSDLVIGPAADGGYYLLGMKSAHSCLFQGIKWSTSQVFSRTLEQANHHNLTFSLLPKLHDIDEEEDWMRFITQNPIYGKLPGYHH</sequence>
<dbReference type="InterPro" id="IPR029044">
    <property type="entry name" value="Nucleotide-diphossugar_trans"/>
</dbReference>
<dbReference type="EMBL" id="JBHSKS010000002">
    <property type="protein sequence ID" value="MFC5190747.1"/>
    <property type="molecule type" value="Genomic_DNA"/>
</dbReference>